<comment type="catalytic activity">
    <reaction evidence="11">
        <text>L-seryl-[protein] + ATP = O-phospho-L-seryl-[protein] + ADP + H(+)</text>
        <dbReference type="Rhea" id="RHEA:17989"/>
        <dbReference type="Rhea" id="RHEA-COMP:9863"/>
        <dbReference type="Rhea" id="RHEA-COMP:11604"/>
        <dbReference type="ChEBI" id="CHEBI:15378"/>
        <dbReference type="ChEBI" id="CHEBI:29999"/>
        <dbReference type="ChEBI" id="CHEBI:30616"/>
        <dbReference type="ChEBI" id="CHEBI:83421"/>
        <dbReference type="ChEBI" id="CHEBI:456216"/>
        <dbReference type="EC" id="2.7.11.1"/>
    </reaction>
</comment>
<dbReference type="InterPro" id="IPR032882">
    <property type="entry name" value="SrkA/RdoA"/>
</dbReference>
<evidence type="ECO:0000259" key="12">
    <source>
        <dbReference type="Pfam" id="PF01636"/>
    </source>
</evidence>
<comment type="similarity">
    <text evidence="11">Belongs to the SrkA/RdoA protein kinase family.</text>
</comment>
<dbReference type="PANTHER" id="PTHR39573:SF1">
    <property type="entry name" value="STRESS RESPONSE KINASE A"/>
    <property type="match status" value="1"/>
</dbReference>
<evidence type="ECO:0000256" key="1">
    <source>
        <dbReference type="ARBA" id="ARBA00022490"/>
    </source>
</evidence>
<evidence type="ECO:0000256" key="7">
    <source>
        <dbReference type="ARBA" id="ARBA00022777"/>
    </source>
</evidence>
<feature type="site" description="ATP" evidence="11">
    <location>
        <position position="34"/>
    </location>
</feature>
<dbReference type="Gene3D" id="3.30.200.70">
    <property type="match status" value="1"/>
</dbReference>
<dbReference type="Pfam" id="PF01636">
    <property type="entry name" value="APH"/>
    <property type="match status" value="1"/>
</dbReference>
<evidence type="ECO:0000256" key="10">
    <source>
        <dbReference type="ARBA" id="ARBA00023016"/>
    </source>
</evidence>
<dbReference type="EC" id="2.7.11.1" evidence="11"/>
<evidence type="ECO:0000256" key="8">
    <source>
        <dbReference type="ARBA" id="ARBA00022840"/>
    </source>
</evidence>
<sequence length="324" mass="37459">MNDFSFNALTPDLILDAIEALEVYPTTGLLPLNSYENRVYQFGADDGKRYVVKFYRPARWTDPQILEEHEFALLAKDAEVPVVAPLAIQGKTLHCYQGYRYTLFPSVGGRQFELDNLEHLEILGRYLGRLHCLSAQQAFEHRPMLDTQRFLFDAKTSLLKSDLVPSHLHTPFVTILEQVINKAAQKYKVPKTIRLHGDCHAGNLLWSADQLMLVDLDDCQQGPAIQDLWMMLNGDRNEKLVQLDTLLMGYEEFMPFDANELALIEPLRAMRMINYMAWLAQRWQDPAFERNFSWFATDKYWEQQILALKEQLAALDEPSLSLFP</sequence>
<comment type="subcellular location">
    <subcellularLocation>
        <location evidence="11">Cytoplasm</location>
    </subcellularLocation>
</comment>
<keyword evidence="7 11" id="KW-0418">Kinase</keyword>
<evidence type="ECO:0000313" key="13">
    <source>
        <dbReference type="EMBL" id="MBE0347759.1"/>
    </source>
</evidence>
<dbReference type="NCBIfam" id="NF008738">
    <property type="entry name" value="PRK11768.1"/>
    <property type="match status" value="1"/>
</dbReference>
<evidence type="ECO:0000256" key="2">
    <source>
        <dbReference type="ARBA" id="ARBA00022527"/>
    </source>
</evidence>
<accession>A0A8I0MZC6</accession>
<protein>
    <recommendedName>
        <fullName evidence="11">Stress response kinase A</fullName>
        <ecNumber evidence="11">2.7.11.1</ecNumber>
    </recommendedName>
    <alternativeName>
        <fullName evidence="11">Serine/threonine-protein kinase SrkA</fullName>
    </alternativeName>
</protein>
<dbReference type="EMBL" id="AQHF01000027">
    <property type="protein sequence ID" value="MBE0347759.1"/>
    <property type="molecule type" value="Genomic_DNA"/>
</dbReference>
<dbReference type="GO" id="GO:0004674">
    <property type="term" value="F:protein serine/threonine kinase activity"/>
    <property type="evidence" value="ECO:0007669"/>
    <property type="project" value="UniProtKB-UniRule"/>
</dbReference>
<feature type="binding site" evidence="11">
    <location>
        <position position="203"/>
    </location>
    <ligand>
        <name>Mg(2+)</name>
        <dbReference type="ChEBI" id="CHEBI:18420"/>
    </ligand>
</feature>
<dbReference type="Gene3D" id="1.20.1270.170">
    <property type="match status" value="1"/>
</dbReference>
<keyword evidence="2 11" id="KW-0723">Serine/threonine-protein kinase</keyword>
<dbReference type="Proteomes" id="UP000660708">
    <property type="component" value="Unassembled WGS sequence"/>
</dbReference>
<feature type="active site" evidence="11">
    <location>
        <position position="215"/>
    </location>
</feature>
<dbReference type="RefSeq" id="WP_128732258.1">
    <property type="nucleotide sequence ID" value="NZ_AQHF01000027.1"/>
</dbReference>
<comment type="function">
    <text evidence="11">A protein kinase that phosphorylates Ser and Thr residues. Probably acts to suppress the effects of stress linked to accumulation of reactive oxygen species. Probably involved in the extracytoplasmic stress response.</text>
</comment>
<dbReference type="GO" id="GO:0000287">
    <property type="term" value="F:magnesium ion binding"/>
    <property type="evidence" value="ECO:0007669"/>
    <property type="project" value="UniProtKB-UniRule"/>
</dbReference>
<evidence type="ECO:0000256" key="6">
    <source>
        <dbReference type="ARBA" id="ARBA00022741"/>
    </source>
</evidence>
<feature type="binding site" evidence="11">
    <location>
        <position position="215"/>
    </location>
    <ligand>
        <name>Mg(2+)</name>
        <dbReference type="ChEBI" id="CHEBI:18420"/>
    </ligand>
</feature>
<evidence type="ECO:0000256" key="5">
    <source>
        <dbReference type="ARBA" id="ARBA00022723"/>
    </source>
</evidence>
<keyword evidence="5 11" id="KW-0479">Metal-binding</keyword>
<keyword evidence="10 11" id="KW-0346">Stress response</keyword>
<evidence type="ECO:0000256" key="4">
    <source>
        <dbReference type="ARBA" id="ARBA00022679"/>
    </source>
</evidence>
<feature type="active site" description="Proton acceptor" evidence="11">
    <location>
        <position position="198"/>
    </location>
</feature>
<evidence type="ECO:0000256" key="11">
    <source>
        <dbReference type="HAMAP-Rule" id="MF_01497"/>
    </source>
</evidence>
<keyword evidence="6 11" id="KW-0547">Nucleotide-binding</keyword>
<dbReference type="HAMAP" id="MF_01497">
    <property type="entry name" value="SrkA_kinase"/>
    <property type="match status" value="1"/>
</dbReference>
<dbReference type="GO" id="GO:0005737">
    <property type="term" value="C:cytoplasm"/>
    <property type="evidence" value="ECO:0007669"/>
    <property type="project" value="UniProtKB-SubCell"/>
</dbReference>
<keyword evidence="4 11" id="KW-0808">Transferase</keyword>
<dbReference type="AlphaFoldDB" id="A0A8I0MZC6"/>
<comment type="catalytic activity">
    <reaction evidence="11">
        <text>L-threonyl-[protein] + ATP = O-phospho-L-threonyl-[protein] + ADP + H(+)</text>
        <dbReference type="Rhea" id="RHEA:46608"/>
        <dbReference type="Rhea" id="RHEA-COMP:11060"/>
        <dbReference type="Rhea" id="RHEA-COMP:11605"/>
        <dbReference type="ChEBI" id="CHEBI:15378"/>
        <dbReference type="ChEBI" id="CHEBI:30013"/>
        <dbReference type="ChEBI" id="CHEBI:30616"/>
        <dbReference type="ChEBI" id="CHEBI:61977"/>
        <dbReference type="ChEBI" id="CHEBI:456216"/>
        <dbReference type="EC" id="2.7.11.1"/>
    </reaction>
</comment>
<keyword evidence="8 11" id="KW-0067">ATP-binding</keyword>
<proteinExistence type="inferred from homology"/>
<comment type="subunit">
    <text evidence="11">Monomer.</text>
</comment>
<keyword evidence="3 11" id="KW-0597">Phosphoprotein</keyword>
<dbReference type="InterPro" id="IPR011009">
    <property type="entry name" value="Kinase-like_dom_sf"/>
</dbReference>
<keyword evidence="1 11" id="KW-0963">Cytoplasm</keyword>
<dbReference type="GO" id="GO:0005524">
    <property type="term" value="F:ATP binding"/>
    <property type="evidence" value="ECO:0007669"/>
    <property type="project" value="UniProtKB-UniRule"/>
</dbReference>
<evidence type="ECO:0000256" key="3">
    <source>
        <dbReference type="ARBA" id="ARBA00022553"/>
    </source>
</evidence>
<reference evidence="13 14" key="1">
    <citation type="submission" date="2015-06" db="EMBL/GenBank/DDBJ databases">
        <title>Genome sequence of Pseudoalteromonas peptidolytica.</title>
        <authorList>
            <person name="Xie B.-B."/>
            <person name="Rong J.-C."/>
            <person name="Qin Q.-L."/>
            <person name="Zhang Y.-Z."/>
        </authorList>
    </citation>
    <scope>NUCLEOTIDE SEQUENCE [LARGE SCALE GENOMIC DNA]</scope>
    <source>
        <strain evidence="13 14">F12-50-A1</strain>
    </source>
</reference>
<dbReference type="SUPFAM" id="SSF56112">
    <property type="entry name" value="Protein kinase-like (PK-like)"/>
    <property type="match status" value="1"/>
</dbReference>
<gene>
    <name evidence="11" type="primary">srkA</name>
    <name evidence="13" type="ORF">PPEP_a4422</name>
</gene>
<organism evidence="13 14">
    <name type="scientific">Pseudoalteromonas peptidolytica F12-50-A1</name>
    <dbReference type="NCBI Taxonomy" id="1315280"/>
    <lineage>
        <taxon>Bacteria</taxon>
        <taxon>Pseudomonadati</taxon>
        <taxon>Pseudomonadota</taxon>
        <taxon>Gammaproteobacteria</taxon>
        <taxon>Alteromonadales</taxon>
        <taxon>Pseudoalteromonadaceae</taxon>
        <taxon>Pseudoalteromonas</taxon>
    </lineage>
</organism>
<dbReference type="InterPro" id="IPR002575">
    <property type="entry name" value="Aminoglycoside_PTrfase"/>
</dbReference>
<comment type="cofactor">
    <cofactor evidence="11">
        <name>Mg(2+)</name>
        <dbReference type="ChEBI" id="CHEBI:18420"/>
    </cofactor>
</comment>
<keyword evidence="9 11" id="KW-0460">Magnesium</keyword>
<feature type="domain" description="Aminoglycoside phosphotransferase" evidence="12">
    <location>
        <begin position="31"/>
        <end position="253"/>
    </location>
</feature>
<keyword evidence="14" id="KW-1185">Reference proteome</keyword>
<dbReference type="Gene3D" id="1.10.510.10">
    <property type="entry name" value="Transferase(Phosphotransferase) domain 1"/>
    <property type="match status" value="1"/>
</dbReference>
<evidence type="ECO:0000313" key="14">
    <source>
        <dbReference type="Proteomes" id="UP000660708"/>
    </source>
</evidence>
<dbReference type="PANTHER" id="PTHR39573">
    <property type="entry name" value="STRESS RESPONSE KINASE A"/>
    <property type="match status" value="1"/>
</dbReference>
<comment type="caution">
    <text evidence="13">The sequence shown here is derived from an EMBL/GenBank/DDBJ whole genome shotgun (WGS) entry which is preliminary data.</text>
</comment>
<name>A0A8I0MZC6_9GAMM</name>
<evidence type="ECO:0000256" key="9">
    <source>
        <dbReference type="ARBA" id="ARBA00022842"/>
    </source>
</evidence>